<keyword evidence="3" id="KW-1185">Reference proteome</keyword>
<evidence type="ECO:0000313" key="2">
    <source>
        <dbReference type="EMBL" id="KAE8438657.1"/>
    </source>
</evidence>
<sequence length="139" mass="14965">MNNATKQEHWPMDTLAIVTCGQCGYSWAAKGKQVTTLKEGDSLTCPQCHHEASLDRDQLADLTAHLTHVDKVTGKGSTWVTIAALAAFLVGIGSFLGLVPIGVVVIVMIPAVWAMVSSSSEAKKIRPVRLALMSSERYE</sequence>
<proteinExistence type="predicted"/>
<keyword evidence="1" id="KW-1133">Transmembrane helix</keyword>
<reference evidence="2 3" key="1">
    <citation type="submission" date="2019-09" db="EMBL/GenBank/DDBJ databases">
        <title>The Halomonas whole genome shotgun (WGS).</title>
        <authorList>
            <person name="Xie Z."/>
        </authorList>
    </citation>
    <scope>NUCLEOTIDE SEQUENCE [LARGE SCALE GENOMIC DNA]</scope>
    <source>
        <strain evidence="2 3">NBT06E8</strain>
    </source>
</reference>
<evidence type="ECO:0000256" key="1">
    <source>
        <dbReference type="SAM" id="Phobius"/>
    </source>
</evidence>
<gene>
    <name evidence="2" type="ORF">F1978_08295</name>
</gene>
<keyword evidence="1" id="KW-0812">Transmembrane</keyword>
<accession>A0ABQ6X9H1</accession>
<comment type="caution">
    <text evidence="2">The sequence shown here is derived from an EMBL/GenBank/DDBJ whole genome shotgun (WGS) entry which is preliminary data.</text>
</comment>
<dbReference type="Proteomes" id="UP000466130">
    <property type="component" value="Unassembled WGS sequence"/>
</dbReference>
<organism evidence="2 3">
    <name type="scientific">Vreelandella piezotolerans</name>
    <dbReference type="NCBI Taxonomy" id="2609667"/>
    <lineage>
        <taxon>Bacteria</taxon>
        <taxon>Pseudomonadati</taxon>
        <taxon>Pseudomonadota</taxon>
        <taxon>Gammaproteobacteria</taxon>
        <taxon>Oceanospirillales</taxon>
        <taxon>Halomonadaceae</taxon>
        <taxon>Vreelandella</taxon>
    </lineage>
</organism>
<feature type="transmembrane region" description="Helical" evidence="1">
    <location>
        <begin position="83"/>
        <end position="116"/>
    </location>
</feature>
<dbReference type="RefSeq" id="WP_153843113.1">
    <property type="nucleotide sequence ID" value="NZ_CP048602.1"/>
</dbReference>
<evidence type="ECO:0000313" key="3">
    <source>
        <dbReference type="Proteomes" id="UP000466130"/>
    </source>
</evidence>
<protein>
    <submittedName>
        <fullName evidence="2">Uncharacterized protein</fullName>
    </submittedName>
</protein>
<keyword evidence="1" id="KW-0472">Membrane</keyword>
<dbReference type="EMBL" id="VWRT01000006">
    <property type="protein sequence ID" value="KAE8438657.1"/>
    <property type="molecule type" value="Genomic_DNA"/>
</dbReference>
<name>A0ABQ6X9H1_9GAMM</name>